<dbReference type="eggNOG" id="KOG4412">
    <property type="taxonomic scope" value="Eukaryota"/>
</dbReference>
<evidence type="ECO:0000313" key="2">
    <source>
        <dbReference type="EMBL" id="EAX99948.1"/>
    </source>
</evidence>
<keyword evidence="1" id="KW-0040">ANK repeat</keyword>
<evidence type="ECO:0000256" key="1">
    <source>
        <dbReference type="PROSITE-ProRule" id="PRU00023"/>
    </source>
</evidence>
<reference evidence="2" key="1">
    <citation type="submission" date="2006-10" db="EMBL/GenBank/DDBJ databases">
        <authorList>
            <person name="Amadeo P."/>
            <person name="Zhao Q."/>
            <person name="Wortman J."/>
            <person name="Fraser-Liggett C."/>
            <person name="Carlton J."/>
        </authorList>
    </citation>
    <scope>NUCLEOTIDE SEQUENCE</scope>
    <source>
        <strain evidence="2">G3</strain>
    </source>
</reference>
<accession>A2F555</accession>
<dbReference type="PANTHER" id="PTHR22677">
    <property type="entry name" value="ANKYRIN REPEAT DOMAIN-CONTAINING PROTEIN 60"/>
    <property type="match status" value="1"/>
</dbReference>
<dbReference type="KEGG" id="tva:4757759"/>
<dbReference type="InterPro" id="IPR039323">
    <property type="entry name" value="ANKRD_45/46/60"/>
</dbReference>
<dbReference type="InParanoid" id="A2F555"/>
<sequence length="106" mass="12340">MIITNALFIQRFNIQSLCEYFLSHGANINEKDENGETALHFAALFSNKEMAEFLISHGANINEKDDKGKTALHLAEYYSRKERQNFLFHMAQISMKKMTKEKPHFI</sequence>
<dbReference type="EMBL" id="DS113619">
    <property type="protein sequence ID" value="EAX99948.1"/>
    <property type="molecule type" value="Genomic_DNA"/>
</dbReference>
<dbReference type="OrthoDB" id="539213at2759"/>
<dbReference type="InterPro" id="IPR002110">
    <property type="entry name" value="Ankyrin_rpt"/>
</dbReference>
<dbReference type="Pfam" id="PF12796">
    <property type="entry name" value="Ank_2"/>
    <property type="match status" value="1"/>
</dbReference>
<gene>
    <name evidence="2" type="ORF">TVAG_267170</name>
</gene>
<name>A2F555_TRIV3</name>
<dbReference type="SUPFAM" id="SSF48403">
    <property type="entry name" value="Ankyrin repeat"/>
    <property type="match status" value="1"/>
</dbReference>
<dbReference type="Gene3D" id="1.25.40.20">
    <property type="entry name" value="Ankyrin repeat-containing domain"/>
    <property type="match status" value="1"/>
</dbReference>
<reference evidence="2" key="2">
    <citation type="journal article" date="2007" name="Science">
        <title>Draft genome sequence of the sexually transmitted pathogen Trichomonas vaginalis.</title>
        <authorList>
            <person name="Carlton J.M."/>
            <person name="Hirt R.P."/>
            <person name="Silva J.C."/>
            <person name="Delcher A.L."/>
            <person name="Schatz M."/>
            <person name="Zhao Q."/>
            <person name="Wortman J.R."/>
            <person name="Bidwell S.L."/>
            <person name="Alsmark U.C.M."/>
            <person name="Besteiro S."/>
            <person name="Sicheritz-Ponten T."/>
            <person name="Noel C.J."/>
            <person name="Dacks J.B."/>
            <person name="Foster P.G."/>
            <person name="Simillion C."/>
            <person name="Van de Peer Y."/>
            <person name="Miranda-Saavedra D."/>
            <person name="Barton G.J."/>
            <person name="Westrop G.D."/>
            <person name="Mueller S."/>
            <person name="Dessi D."/>
            <person name="Fiori P.L."/>
            <person name="Ren Q."/>
            <person name="Paulsen I."/>
            <person name="Zhang H."/>
            <person name="Bastida-Corcuera F.D."/>
            <person name="Simoes-Barbosa A."/>
            <person name="Brown M.T."/>
            <person name="Hayes R.D."/>
            <person name="Mukherjee M."/>
            <person name="Okumura C.Y."/>
            <person name="Schneider R."/>
            <person name="Smith A.J."/>
            <person name="Vanacova S."/>
            <person name="Villalvazo M."/>
            <person name="Haas B.J."/>
            <person name="Pertea M."/>
            <person name="Feldblyum T.V."/>
            <person name="Utterback T.R."/>
            <person name="Shu C.L."/>
            <person name="Osoegawa K."/>
            <person name="de Jong P.J."/>
            <person name="Hrdy I."/>
            <person name="Horvathova L."/>
            <person name="Zubacova Z."/>
            <person name="Dolezal P."/>
            <person name="Malik S.B."/>
            <person name="Logsdon J.M. Jr."/>
            <person name="Henze K."/>
            <person name="Gupta A."/>
            <person name="Wang C.C."/>
            <person name="Dunne R.L."/>
            <person name="Upcroft J.A."/>
            <person name="Upcroft P."/>
            <person name="White O."/>
            <person name="Salzberg S.L."/>
            <person name="Tang P."/>
            <person name="Chiu C.-H."/>
            <person name="Lee Y.-S."/>
            <person name="Embley T.M."/>
            <person name="Coombs G.H."/>
            <person name="Mottram J.C."/>
            <person name="Tachezy J."/>
            <person name="Fraser-Liggett C.M."/>
            <person name="Johnson P.J."/>
        </authorList>
    </citation>
    <scope>NUCLEOTIDE SEQUENCE [LARGE SCALE GENOMIC DNA]</scope>
    <source>
        <strain evidence="2">G3</strain>
    </source>
</reference>
<dbReference type="SMART" id="SM00248">
    <property type="entry name" value="ANK"/>
    <property type="match status" value="1"/>
</dbReference>
<dbReference type="PROSITE" id="PS50297">
    <property type="entry name" value="ANK_REP_REGION"/>
    <property type="match status" value="1"/>
</dbReference>
<dbReference type="RefSeq" id="XP_001312878.1">
    <property type="nucleotide sequence ID" value="XM_001312877.1"/>
</dbReference>
<dbReference type="VEuPathDB" id="TrichDB:TVAGG3_0495780"/>
<proteinExistence type="predicted"/>
<protein>
    <submittedName>
        <fullName evidence="2">Ankyrin repeat protein, putative</fullName>
    </submittedName>
</protein>
<dbReference type="PANTHER" id="PTHR22677:SF4">
    <property type="entry name" value="USHER SYNDROME TYPE-1G PROTEIN-LIKE PROTEIN"/>
    <property type="match status" value="1"/>
</dbReference>
<dbReference type="VEuPathDB" id="TrichDB:TVAG_419480"/>
<keyword evidence="3" id="KW-1185">Reference proteome</keyword>
<evidence type="ECO:0000313" key="3">
    <source>
        <dbReference type="Proteomes" id="UP000001542"/>
    </source>
</evidence>
<dbReference type="STRING" id="5722.A2F555"/>
<dbReference type="InterPro" id="IPR036770">
    <property type="entry name" value="Ankyrin_rpt-contain_sf"/>
</dbReference>
<dbReference type="Proteomes" id="UP000001542">
    <property type="component" value="Unassembled WGS sequence"/>
</dbReference>
<organism evidence="2 3">
    <name type="scientific">Trichomonas vaginalis (strain ATCC PRA-98 / G3)</name>
    <dbReference type="NCBI Taxonomy" id="412133"/>
    <lineage>
        <taxon>Eukaryota</taxon>
        <taxon>Metamonada</taxon>
        <taxon>Parabasalia</taxon>
        <taxon>Trichomonadida</taxon>
        <taxon>Trichomonadidae</taxon>
        <taxon>Trichomonas</taxon>
    </lineage>
</organism>
<dbReference type="AlphaFoldDB" id="A2F555"/>
<dbReference type="PROSITE" id="PS50088">
    <property type="entry name" value="ANK_REPEAT"/>
    <property type="match status" value="1"/>
</dbReference>
<feature type="repeat" description="ANK" evidence="1">
    <location>
        <begin position="34"/>
        <end position="66"/>
    </location>
</feature>